<dbReference type="PANTHER" id="PTHR36509:SF3">
    <property type="entry name" value="SIGNAL PEPTIDE PROTEIN"/>
    <property type="match status" value="1"/>
</dbReference>
<evidence type="ECO:0000313" key="4">
    <source>
        <dbReference type="EMBL" id="CAE6913130.1"/>
    </source>
</evidence>
<keyword evidence="5" id="KW-1185">Reference proteome</keyword>
<evidence type="ECO:0000259" key="2">
    <source>
        <dbReference type="Pfam" id="PF06742"/>
    </source>
</evidence>
<dbReference type="InterPro" id="IPR037049">
    <property type="entry name" value="DUF1214_C_sf"/>
</dbReference>
<reference evidence="4" key="1">
    <citation type="submission" date="2021-02" db="EMBL/GenBank/DDBJ databases">
        <authorList>
            <person name="Vanwijnsberghe S."/>
        </authorList>
    </citation>
    <scope>NUCLEOTIDE SEQUENCE</scope>
    <source>
        <strain evidence="4">R-70211</strain>
    </source>
</reference>
<dbReference type="Gene3D" id="2.60.120.600">
    <property type="entry name" value="Domain of unknown function DUF1214, C-terminal domain"/>
    <property type="match status" value="1"/>
</dbReference>
<evidence type="ECO:0000256" key="1">
    <source>
        <dbReference type="SAM" id="SignalP"/>
    </source>
</evidence>
<evidence type="ECO:0000259" key="3">
    <source>
        <dbReference type="Pfam" id="PF06863"/>
    </source>
</evidence>
<dbReference type="Gene3D" id="2.60.40.1610">
    <property type="entry name" value="Domain of unknown function DUF1254"/>
    <property type="match status" value="1"/>
</dbReference>
<dbReference type="Pfam" id="PF06863">
    <property type="entry name" value="DUF1254"/>
    <property type="match status" value="1"/>
</dbReference>
<evidence type="ECO:0008006" key="6">
    <source>
        <dbReference type="Google" id="ProtNLM"/>
    </source>
</evidence>
<proteinExistence type="predicted"/>
<dbReference type="PANTHER" id="PTHR36509">
    <property type="entry name" value="BLL3101 PROTEIN"/>
    <property type="match status" value="1"/>
</dbReference>
<dbReference type="AlphaFoldDB" id="A0A9N8N2Y7"/>
<dbReference type="Proteomes" id="UP000675121">
    <property type="component" value="Unassembled WGS sequence"/>
</dbReference>
<feature type="domain" description="DUF1254" evidence="3">
    <location>
        <begin position="101"/>
        <end position="227"/>
    </location>
</feature>
<sequence>MGTSRSMLAAMPVVASLFLILSAINARAENVDPHGWAETGPVATRYGNFEFSGGYPTADTERKLEDVLVLNRAVETYLTQMPAVSWYRVWKGVEEADKATPNQMVVWERLMNAQTLLLTGNTETVYAMSALDLKRDGPTVIEAPPMLLGGASDLWQNELIGIGPTGADKGKGGKFLFLPPDYTGTVPKGYIVARSPTYKVVFGVRGFLVDGKPDKAVALMKSTKIYPLAQVSKPPAMTFVDGSTSPVDTIFADNYQYFDDLENIIATEPAGIISSTDRFTLASIGIAHGTPFTPDANRKALLDEAAHLGGAIARENTFASKDPARLVYPDRRWELLFVGGSATWDSQGYLNTDRRAGFAYAAIGMSPAMVDKVVGAGSQYIWTPRDANGAYLDGARSYRLRLPPGIPVKNFWSVVVYDAQSRSMLQNGEKFPSISQYTTPVINADGSVDIYFGPAAPKDQHVNWIKTVPGKGWFPIIRFYGPLQAFFDKTWKPDDIVPL</sequence>
<name>A0A9N8N2Y7_9BURK</name>
<dbReference type="Gene3D" id="1.10.3360.10">
    <property type="entry name" value="VPA0735-like domain"/>
    <property type="match status" value="1"/>
</dbReference>
<dbReference type="Pfam" id="PF06742">
    <property type="entry name" value="DUF1214"/>
    <property type="match status" value="1"/>
</dbReference>
<feature type="signal peptide" evidence="1">
    <location>
        <begin position="1"/>
        <end position="28"/>
    </location>
</feature>
<dbReference type="EMBL" id="CAJNAS010000011">
    <property type="protein sequence ID" value="CAE6913130.1"/>
    <property type="molecule type" value="Genomic_DNA"/>
</dbReference>
<gene>
    <name evidence="4" type="ORF">R70211_04035</name>
</gene>
<organism evidence="4 5">
    <name type="scientific">Paraburkholderia domus</name>
    <dbReference type="NCBI Taxonomy" id="2793075"/>
    <lineage>
        <taxon>Bacteria</taxon>
        <taxon>Pseudomonadati</taxon>
        <taxon>Pseudomonadota</taxon>
        <taxon>Betaproteobacteria</taxon>
        <taxon>Burkholderiales</taxon>
        <taxon>Burkholderiaceae</taxon>
        <taxon>Paraburkholderia</taxon>
    </lineage>
</organism>
<comment type="caution">
    <text evidence="4">The sequence shown here is derived from an EMBL/GenBank/DDBJ whole genome shotgun (WGS) entry which is preliminary data.</text>
</comment>
<keyword evidence="1" id="KW-0732">Signal</keyword>
<dbReference type="InterPro" id="IPR010621">
    <property type="entry name" value="DUF1214"/>
</dbReference>
<feature type="chain" id="PRO_5040286123" description="DUF1254 domain-containing protein" evidence="1">
    <location>
        <begin position="29"/>
        <end position="499"/>
    </location>
</feature>
<dbReference type="SUPFAM" id="SSF160935">
    <property type="entry name" value="VPA0735-like"/>
    <property type="match status" value="1"/>
</dbReference>
<feature type="domain" description="DUF1214" evidence="2">
    <location>
        <begin position="378"/>
        <end position="483"/>
    </location>
</feature>
<protein>
    <recommendedName>
        <fullName evidence="6">DUF1254 domain-containing protein</fullName>
    </recommendedName>
</protein>
<evidence type="ECO:0000313" key="5">
    <source>
        <dbReference type="Proteomes" id="UP000675121"/>
    </source>
</evidence>
<accession>A0A9N8N2Y7</accession>
<dbReference type="InterPro" id="IPR010679">
    <property type="entry name" value="DUF1254"/>
</dbReference>
<dbReference type="InterPro" id="IPR037050">
    <property type="entry name" value="DUF1254_sf"/>
</dbReference>